<dbReference type="GO" id="GO:0000407">
    <property type="term" value="C:phagophore assembly site"/>
    <property type="evidence" value="ECO:0007669"/>
    <property type="project" value="TreeGrafter"/>
</dbReference>
<evidence type="ECO:0000259" key="5">
    <source>
        <dbReference type="Pfam" id="PF17675"/>
    </source>
</evidence>
<feature type="domain" description="Atg6/beclin coiled-coil" evidence="5">
    <location>
        <begin position="164"/>
        <end position="292"/>
    </location>
</feature>
<organism evidence="6 7">
    <name type="scientific">Lineolata rhizophorae</name>
    <dbReference type="NCBI Taxonomy" id="578093"/>
    <lineage>
        <taxon>Eukaryota</taxon>
        <taxon>Fungi</taxon>
        <taxon>Dikarya</taxon>
        <taxon>Ascomycota</taxon>
        <taxon>Pezizomycotina</taxon>
        <taxon>Dothideomycetes</taxon>
        <taxon>Dothideomycetes incertae sedis</taxon>
        <taxon>Lineolatales</taxon>
        <taxon>Lineolataceae</taxon>
        <taxon>Lineolata</taxon>
    </lineage>
</organism>
<dbReference type="Gene3D" id="1.10.418.40">
    <property type="entry name" value="Autophagy protein 6/Beclin 1"/>
    <property type="match status" value="1"/>
</dbReference>
<dbReference type="InterPro" id="IPR041691">
    <property type="entry name" value="Atg6/beclin_CC"/>
</dbReference>
<dbReference type="GO" id="GO:0030674">
    <property type="term" value="F:protein-macromolecule adaptor activity"/>
    <property type="evidence" value="ECO:0007669"/>
    <property type="project" value="TreeGrafter"/>
</dbReference>
<dbReference type="GO" id="GO:0045324">
    <property type="term" value="P:late endosome to vacuole transport"/>
    <property type="evidence" value="ECO:0007669"/>
    <property type="project" value="TreeGrafter"/>
</dbReference>
<keyword evidence="2" id="KW-0175">Coiled coil</keyword>
<comment type="similarity">
    <text evidence="1">Belongs to the beclin family.</text>
</comment>
<dbReference type="OrthoDB" id="20368at2759"/>
<sequence length="508" mass="56690">MHCQKCRTPITNDVSLDELNPAAFKLLTESARPSQGQLPPQTSQSRPTFPQIREETYNQASRDAKAPTFKRIVPSSRYGQGAGAGARSTLKDNPHMSFVMLSDSHVVQGPSGSKGFDRARSLTDGARQSSKSGQSDRGSLLSDKMETANRLFEILSARSDIDHPICVECGELLIDGLQKRLASASRERDAYAEYLRQANQDIPTEEEKQQAREQLDVVLKREEAAFTELERLEKEKESIDEEIASLDAEARGLDAEEEEFWKQRNSFTAALTDFQNERDRINTKFDNDSKQLQRLQRTNVYNDTFCIGHDGIFGTINGLRLGRLSNSPVEWSEINAAWGQTCLLLATVAEKLNFTFQNYRLSPMGSTSAIEKLDYPQPQSTSDPAQPTKPKVTVLDLYCNSDLPLGFGFLHRRFDQGMVAFLECLRQLGHFVEQTTPHGSGGAVLGVNMPYTIQKDKINGVSIKLPSFGQDELWTKACKYTLTCCKYLLAHASNISSTSEIRRRIGAG</sequence>
<evidence type="ECO:0000259" key="4">
    <source>
        <dbReference type="Pfam" id="PF04111"/>
    </source>
</evidence>
<reference evidence="6" key="1">
    <citation type="journal article" date="2020" name="Stud. Mycol.">
        <title>101 Dothideomycetes genomes: a test case for predicting lifestyles and emergence of pathogens.</title>
        <authorList>
            <person name="Haridas S."/>
            <person name="Albert R."/>
            <person name="Binder M."/>
            <person name="Bloem J."/>
            <person name="Labutti K."/>
            <person name="Salamov A."/>
            <person name="Andreopoulos B."/>
            <person name="Baker S."/>
            <person name="Barry K."/>
            <person name="Bills G."/>
            <person name="Bluhm B."/>
            <person name="Cannon C."/>
            <person name="Castanera R."/>
            <person name="Culley D."/>
            <person name="Daum C."/>
            <person name="Ezra D."/>
            <person name="Gonzalez J."/>
            <person name="Henrissat B."/>
            <person name="Kuo A."/>
            <person name="Liang C."/>
            <person name="Lipzen A."/>
            <person name="Lutzoni F."/>
            <person name="Magnuson J."/>
            <person name="Mondo S."/>
            <person name="Nolan M."/>
            <person name="Ohm R."/>
            <person name="Pangilinan J."/>
            <person name="Park H.-J."/>
            <person name="Ramirez L."/>
            <person name="Alfaro M."/>
            <person name="Sun H."/>
            <person name="Tritt A."/>
            <person name="Yoshinaga Y."/>
            <person name="Zwiers L.-H."/>
            <person name="Turgeon B."/>
            <person name="Goodwin S."/>
            <person name="Spatafora J."/>
            <person name="Crous P."/>
            <person name="Grigoriev I."/>
        </authorList>
    </citation>
    <scope>NUCLEOTIDE SEQUENCE</scope>
    <source>
        <strain evidence="6">ATCC 16933</strain>
    </source>
</reference>
<feature type="coiled-coil region" evidence="2">
    <location>
        <begin position="215"/>
        <end position="256"/>
    </location>
</feature>
<keyword evidence="7" id="KW-1185">Reference proteome</keyword>
<dbReference type="GO" id="GO:0043548">
    <property type="term" value="F:phosphatidylinositol 3-kinase binding"/>
    <property type="evidence" value="ECO:0007669"/>
    <property type="project" value="TreeGrafter"/>
</dbReference>
<evidence type="ECO:0000313" key="6">
    <source>
        <dbReference type="EMBL" id="KAF2459953.1"/>
    </source>
</evidence>
<accession>A0A6A6P925</accession>
<feature type="region of interest" description="Disordered" evidence="3">
    <location>
        <begin position="107"/>
        <end position="142"/>
    </location>
</feature>
<feature type="compositionally biased region" description="Polar residues" evidence="3">
    <location>
        <begin position="31"/>
        <end position="48"/>
    </location>
</feature>
<name>A0A6A6P925_9PEZI</name>
<dbReference type="GO" id="GO:0006995">
    <property type="term" value="P:cellular response to nitrogen starvation"/>
    <property type="evidence" value="ECO:0007669"/>
    <property type="project" value="TreeGrafter"/>
</dbReference>
<dbReference type="PANTHER" id="PTHR12768">
    <property type="entry name" value="BECLIN 1"/>
    <property type="match status" value="1"/>
</dbReference>
<dbReference type="Gene3D" id="6.10.250.3110">
    <property type="match status" value="1"/>
</dbReference>
<feature type="compositionally biased region" description="Polar residues" evidence="3">
    <location>
        <begin position="126"/>
        <end position="137"/>
    </location>
</feature>
<dbReference type="InterPro" id="IPR040455">
    <property type="entry name" value="Atg6_BARA"/>
</dbReference>
<dbReference type="InterPro" id="IPR038274">
    <property type="entry name" value="Atg6/Beclin_C_sf"/>
</dbReference>
<dbReference type="EMBL" id="MU001674">
    <property type="protein sequence ID" value="KAF2459953.1"/>
    <property type="molecule type" value="Genomic_DNA"/>
</dbReference>
<dbReference type="AlphaFoldDB" id="A0A6A6P925"/>
<evidence type="ECO:0000256" key="1">
    <source>
        <dbReference type="ARBA" id="ARBA00005965"/>
    </source>
</evidence>
<dbReference type="FunFam" id="1.10.418.40:FF:000005">
    <property type="entry name" value="Autophagy protein Apg6, putative"/>
    <property type="match status" value="1"/>
</dbReference>
<dbReference type="GO" id="GO:0034271">
    <property type="term" value="C:phosphatidylinositol 3-kinase complex, class III, type I"/>
    <property type="evidence" value="ECO:0007669"/>
    <property type="project" value="TreeGrafter"/>
</dbReference>
<evidence type="ECO:0000256" key="3">
    <source>
        <dbReference type="SAM" id="MobiDB-lite"/>
    </source>
</evidence>
<proteinExistence type="inferred from homology"/>
<feature type="region of interest" description="Disordered" evidence="3">
    <location>
        <begin position="30"/>
        <end position="49"/>
    </location>
</feature>
<gene>
    <name evidence="6" type="ORF">BDY21DRAFT_369865</name>
</gene>
<feature type="domain" description="Atg6 BARA" evidence="4">
    <location>
        <begin position="295"/>
        <end position="494"/>
    </location>
</feature>
<feature type="region of interest" description="Disordered" evidence="3">
    <location>
        <begin position="57"/>
        <end position="90"/>
    </location>
</feature>
<dbReference type="PANTHER" id="PTHR12768:SF4">
    <property type="entry name" value="BECLIN-1"/>
    <property type="match status" value="1"/>
</dbReference>
<dbReference type="GO" id="GO:0034272">
    <property type="term" value="C:phosphatidylinositol 3-kinase complex, class III, type II"/>
    <property type="evidence" value="ECO:0007669"/>
    <property type="project" value="TreeGrafter"/>
</dbReference>
<dbReference type="GO" id="GO:0000423">
    <property type="term" value="P:mitophagy"/>
    <property type="evidence" value="ECO:0007669"/>
    <property type="project" value="TreeGrafter"/>
</dbReference>
<dbReference type="Pfam" id="PF04111">
    <property type="entry name" value="APG6"/>
    <property type="match status" value="1"/>
</dbReference>
<evidence type="ECO:0000313" key="7">
    <source>
        <dbReference type="Proteomes" id="UP000799766"/>
    </source>
</evidence>
<dbReference type="InterPro" id="IPR007243">
    <property type="entry name" value="Atg6/Beclin"/>
</dbReference>
<evidence type="ECO:0000256" key="2">
    <source>
        <dbReference type="SAM" id="Coils"/>
    </source>
</evidence>
<dbReference type="GO" id="GO:0000045">
    <property type="term" value="P:autophagosome assembly"/>
    <property type="evidence" value="ECO:0007669"/>
    <property type="project" value="TreeGrafter"/>
</dbReference>
<protein>
    <submittedName>
        <fullName evidence="6">Beclin-like protein</fullName>
    </submittedName>
</protein>
<dbReference type="Proteomes" id="UP000799766">
    <property type="component" value="Unassembled WGS sequence"/>
</dbReference>
<dbReference type="Pfam" id="PF17675">
    <property type="entry name" value="APG6_N"/>
    <property type="match status" value="1"/>
</dbReference>